<dbReference type="Proteomes" id="UP000530234">
    <property type="component" value="Unassembled WGS sequence"/>
</dbReference>
<keyword evidence="3" id="KW-1185">Reference proteome</keyword>
<dbReference type="RefSeq" id="WP_182666338.1">
    <property type="nucleotide sequence ID" value="NZ_VKHS01000630.1"/>
</dbReference>
<comment type="caution">
    <text evidence="2">The sequence shown here is derived from an EMBL/GenBank/DDBJ whole genome shotgun (WGS) entry which is preliminary data.</text>
</comment>
<evidence type="ECO:0008006" key="4">
    <source>
        <dbReference type="Google" id="ProtNLM"/>
    </source>
</evidence>
<feature type="compositionally biased region" description="Basic and acidic residues" evidence="1">
    <location>
        <begin position="188"/>
        <end position="207"/>
    </location>
</feature>
<feature type="region of interest" description="Disordered" evidence="1">
    <location>
        <begin position="126"/>
        <end position="232"/>
    </location>
</feature>
<feature type="compositionally biased region" description="Basic and acidic residues" evidence="1">
    <location>
        <begin position="149"/>
        <end position="160"/>
    </location>
</feature>
<evidence type="ECO:0000313" key="3">
    <source>
        <dbReference type="Proteomes" id="UP000530234"/>
    </source>
</evidence>
<protein>
    <recommendedName>
        <fullName evidence="4">Secreted protein</fullName>
    </recommendedName>
</protein>
<name>A0A7W3T6E2_9ACTN</name>
<accession>A0A7W3T6E2</accession>
<evidence type="ECO:0000256" key="1">
    <source>
        <dbReference type="SAM" id="MobiDB-lite"/>
    </source>
</evidence>
<feature type="compositionally biased region" description="Basic and acidic residues" evidence="1">
    <location>
        <begin position="218"/>
        <end position="232"/>
    </location>
</feature>
<proteinExistence type="predicted"/>
<dbReference type="EMBL" id="VKHS01000630">
    <property type="protein sequence ID" value="MBB0231783.1"/>
    <property type="molecule type" value="Genomic_DNA"/>
</dbReference>
<gene>
    <name evidence="2" type="ORF">FOE67_20350</name>
</gene>
<evidence type="ECO:0000313" key="2">
    <source>
        <dbReference type="EMBL" id="MBB0231783.1"/>
    </source>
</evidence>
<dbReference type="AlphaFoldDB" id="A0A7W3T6E2"/>
<reference evidence="3" key="1">
    <citation type="submission" date="2019-10" db="EMBL/GenBank/DDBJ databases">
        <title>Streptomyces sp. nov., a novel actinobacterium isolated from alkaline environment.</title>
        <authorList>
            <person name="Golinska P."/>
        </authorList>
    </citation>
    <scope>NUCLEOTIDE SEQUENCE [LARGE SCALE GENOMIC DNA]</scope>
    <source>
        <strain evidence="3">DSM 42108</strain>
    </source>
</reference>
<sequence length="337" mass="35166">MSAISLILLLAAGIALVLCVTALFVARALRAEVAALRAELLSTGLPGARTAPDEELIRAAVADALADERERELAEARAFWADQEAREHGSTGSLFAGRGIGPDFGDGDEALLDALLEGYLPGALPSESPFQVPRQGVVDRAPGDCPELSEGHEPAERAAENDGTESAELAAARRRHPSHPGYTLAGEPVDHEHTDRPDPAEREDAEHAAGAGNPVAESGRESRAAEQRRTTEQLRRLAETRIPLADVRPGPLGTLDVFLFADGTTLCLSPGHQETAQRLVAALRAGRRPVLLGGSGVSGAYALTFGCGPAGPDGAPGTGEPAVEENVYLLADRVVTA</sequence>
<organism evidence="2 3">
    <name type="scientific">Streptomyces calidiresistens</name>
    <dbReference type="NCBI Taxonomy" id="1485586"/>
    <lineage>
        <taxon>Bacteria</taxon>
        <taxon>Bacillati</taxon>
        <taxon>Actinomycetota</taxon>
        <taxon>Actinomycetes</taxon>
        <taxon>Kitasatosporales</taxon>
        <taxon>Streptomycetaceae</taxon>
        <taxon>Streptomyces</taxon>
    </lineage>
</organism>